<dbReference type="Gene3D" id="3.20.190.10">
    <property type="entry name" value="MutM-like, N-terminal"/>
    <property type="match status" value="1"/>
</dbReference>
<comment type="cofactor">
    <cofactor evidence="2">
        <name>Zn(2+)</name>
        <dbReference type="ChEBI" id="CHEBI:29105"/>
    </cofactor>
</comment>
<comment type="catalytic activity">
    <reaction evidence="14">
        <text>2'-deoxyribonucleotide-(2'-deoxyribose 5'-phosphate)-2'-deoxyribonucleotide-DNA = a 3'-end 2'-deoxyribonucleotide-(2,3-dehydro-2,3-deoxyribose 5'-phosphate)-DNA + a 5'-end 5'-phospho-2'-deoxyribonucleoside-DNA + H(+)</text>
        <dbReference type="Rhea" id="RHEA:66592"/>
        <dbReference type="Rhea" id="RHEA-COMP:13180"/>
        <dbReference type="Rhea" id="RHEA-COMP:16897"/>
        <dbReference type="Rhea" id="RHEA-COMP:17067"/>
        <dbReference type="ChEBI" id="CHEBI:15378"/>
        <dbReference type="ChEBI" id="CHEBI:136412"/>
        <dbReference type="ChEBI" id="CHEBI:157695"/>
        <dbReference type="ChEBI" id="CHEBI:167181"/>
        <dbReference type="EC" id="4.2.99.18"/>
    </reaction>
</comment>
<evidence type="ECO:0000256" key="1">
    <source>
        <dbReference type="ARBA" id="ARBA00001668"/>
    </source>
</evidence>
<feature type="domain" description="FPG-type" evidence="16">
    <location>
        <begin position="235"/>
        <end position="269"/>
    </location>
</feature>
<evidence type="ECO:0000256" key="12">
    <source>
        <dbReference type="ARBA" id="ARBA00023268"/>
    </source>
</evidence>
<keyword evidence="4" id="KW-0479">Metal-binding</keyword>
<keyword evidence="6 15" id="KW-0863">Zinc-finger</keyword>
<evidence type="ECO:0000256" key="6">
    <source>
        <dbReference type="ARBA" id="ARBA00022771"/>
    </source>
</evidence>
<evidence type="ECO:0000259" key="16">
    <source>
        <dbReference type="PROSITE" id="PS51066"/>
    </source>
</evidence>
<proteinExistence type="inferred from homology"/>
<dbReference type="InterPro" id="IPR000214">
    <property type="entry name" value="Znf_DNA_glyclase/AP_lyase"/>
</dbReference>
<dbReference type="SUPFAM" id="SSF81624">
    <property type="entry name" value="N-terminal domain of MutM-like DNA repair proteins"/>
    <property type="match status" value="1"/>
</dbReference>
<dbReference type="SMART" id="SM00898">
    <property type="entry name" value="Fapy_DNA_glyco"/>
    <property type="match status" value="1"/>
</dbReference>
<dbReference type="InterPro" id="IPR010979">
    <property type="entry name" value="Ribosomal_uS13-like_H2TH"/>
</dbReference>
<dbReference type="PROSITE" id="PS51066">
    <property type="entry name" value="ZF_FPG_2"/>
    <property type="match status" value="1"/>
</dbReference>
<dbReference type="PANTHER" id="PTHR22993">
    <property type="entry name" value="FORMAMIDOPYRIMIDINE-DNA GLYCOSYLASE"/>
    <property type="match status" value="1"/>
</dbReference>
<dbReference type="CDD" id="cd08966">
    <property type="entry name" value="EcFpg-like_N"/>
    <property type="match status" value="1"/>
</dbReference>
<dbReference type="InterPro" id="IPR012319">
    <property type="entry name" value="FPG_cat"/>
</dbReference>
<dbReference type="EMBL" id="JAGEPF010000001">
    <property type="protein sequence ID" value="MBO2456209.1"/>
    <property type="molecule type" value="Genomic_DNA"/>
</dbReference>
<evidence type="ECO:0000259" key="17">
    <source>
        <dbReference type="PROSITE" id="PS51068"/>
    </source>
</evidence>
<dbReference type="InterPro" id="IPR015887">
    <property type="entry name" value="DNA_glyclase_Znf_dom_DNA_BS"/>
</dbReference>
<dbReference type="SUPFAM" id="SSF57716">
    <property type="entry name" value="Glucocorticoid receptor-like (DNA-binding domain)"/>
    <property type="match status" value="1"/>
</dbReference>
<dbReference type="SUPFAM" id="SSF46946">
    <property type="entry name" value="S13-like H2TH domain"/>
    <property type="match status" value="1"/>
</dbReference>
<dbReference type="InterPro" id="IPR010663">
    <property type="entry name" value="Znf_FPG/IleRS"/>
</dbReference>
<keyword evidence="7" id="KW-0378">Hydrolase</keyword>
<evidence type="ECO:0000256" key="8">
    <source>
        <dbReference type="ARBA" id="ARBA00022833"/>
    </source>
</evidence>
<evidence type="ECO:0000313" key="18">
    <source>
        <dbReference type="EMBL" id="MBO2456209.1"/>
    </source>
</evidence>
<keyword evidence="19" id="KW-1185">Reference proteome</keyword>
<comment type="catalytic activity">
    <reaction evidence="1">
        <text>Hydrolysis of DNA containing ring-opened 7-methylguanine residues, releasing 2,6-diamino-4-hydroxy-5-(N-methyl)formamidopyrimidine.</text>
        <dbReference type="EC" id="3.2.2.23"/>
    </reaction>
</comment>
<evidence type="ECO:0000256" key="5">
    <source>
        <dbReference type="ARBA" id="ARBA00022763"/>
    </source>
</evidence>
<dbReference type="Pfam" id="PF01149">
    <property type="entry name" value="Fapy_DNA_glyco"/>
    <property type="match status" value="1"/>
</dbReference>
<evidence type="ECO:0000256" key="3">
    <source>
        <dbReference type="ARBA" id="ARBA00009409"/>
    </source>
</evidence>
<keyword evidence="9" id="KW-0238">DNA-binding</keyword>
<accession>A0ABS3RHL3</accession>
<organism evidence="18 19">
    <name type="scientific">Actinomadura violacea</name>
    <dbReference type="NCBI Taxonomy" id="2819934"/>
    <lineage>
        <taxon>Bacteria</taxon>
        <taxon>Bacillati</taxon>
        <taxon>Actinomycetota</taxon>
        <taxon>Actinomycetes</taxon>
        <taxon>Streptosporangiales</taxon>
        <taxon>Thermomonosporaceae</taxon>
        <taxon>Actinomadura</taxon>
    </lineage>
</organism>
<keyword evidence="10" id="KW-0234">DNA repair</keyword>
<evidence type="ECO:0000256" key="4">
    <source>
        <dbReference type="ARBA" id="ARBA00022723"/>
    </source>
</evidence>
<dbReference type="Pfam" id="PF06827">
    <property type="entry name" value="zf-FPG_IleRS"/>
    <property type="match status" value="1"/>
</dbReference>
<comment type="caution">
    <text evidence="18">The sequence shown here is derived from an EMBL/GenBank/DDBJ whole genome shotgun (WGS) entry which is preliminary data.</text>
</comment>
<dbReference type="InterPro" id="IPR035937">
    <property type="entry name" value="FPG_N"/>
</dbReference>
<keyword evidence="5" id="KW-0227">DNA damage</keyword>
<feature type="domain" description="Formamidopyrimidine-DNA glycosylase catalytic" evidence="17">
    <location>
        <begin position="14"/>
        <end position="124"/>
    </location>
</feature>
<dbReference type="Proteomes" id="UP000680206">
    <property type="component" value="Unassembled WGS sequence"/>
</dbReference>
<keyword evidence="13" id="KW-0326">Glycosidase</keyword>
<dbReference type="PROSITE" id="PS01242">
    <property type="entry name" value="ZF_FPG_1"/>
    <property type="match status" value="1"/>
</dbReference>
<evidence type="ECO:0000313" key="19">
    <source>
        <dbReference type="Proteomes" id="UP000680206"/>
    </source>
</evidence>
<keyword evidence="12" id="KW-0511">Multifunctional enzyme</keyword>
<dbReference type="Pfam" id="PF06831">
    <property type="entry name" value="H2TH"/>
    <property type="match status" value="1"/>
</dbReference>
<evidence type="ECO:0000256" key="13">
    <source>
        <dbReference type="ARBA" id="ARBA00023295"/>
    </source>
</evidence>
<evidence type="ECO:0000256" key="14">
    <source>
        <dbReference type="ARBA" id="ARBA00044632"/>
    </source>
</evidence>
<dbReference type="SMART" id="SM01232">
    <property type="entry name" value="H2TH"/>
    <property type="match status" value="1"/>
</dbReference>
<dbReference type="PANTHER" id="PTHR22993:SF9">
    <property type="entry name" value="FORMAMIDOPYRIMIDINE-DNA GLYCOSYLASE"/>
    <property type="match status" value="1"/>
</dbReference>
<keyword evidence="11" id="KW-0456">Lyase</keyword>
<sequence>MARNVHNGYGQGMPELPDVEGFRRVLAGHAGDRIRSVEVRDAGVLRGVSGERLGRALRGHRFEEPRRRGKWLVAPVEGPVLILHFGMTGSLSWHPAGEPEHRHDRVVWRLDGGELRFRDMRKLQGVRLARDERDAERLLAGLGPDALEVSRDDLAALLARRRGRLKTALTDQSVIAGLGNLLADEICWRARIAPLRPARDLGEDEVKALHRAMRDVLRTSIEAERVPPRRTWLTGARDDPEGACPRCGTPLSRGRASGRTTVWCPACQPG</sequence>
<dbReference type="Gene3D" id="1.10.8.50">
    <property type="match status" value="1"/>
</dbReference>
<comment type="similarity">
    <text evidence="3">Belongs to the FPG family.</text>
</comment>
<dbReference type="RefSeq" id="WP_208235884.1">
    <property type="nucleotide sequence ID" value="NZ_JAGEPF010000001.1"/>
</dbReference>
<evidence type="ECO:0000256" key="9">
    <source>
        <dbReference type="ARBA" id="ARBA00023125"/>
    </source>
</evidence>
<reference evidence="18 19" key="1">
    <citation type="submission" date="2021-03" db="EMBL/GenBank/DDBJ databases">
        <title>Actinomadura violae sp. nov., isolated from lichen in Thailand.</title>
        <authorList>
            <person name="Kanchanasin P."/>
            <person name="Saeng-In P."/>
            <person name="Phongsopitanun W."/>
            <person name="Yuki M."/>
            <person name="Kudo T."/>
            <person name="Ohkuma M."/>
            <person name="Tanasupawat S."/>
        </authorList>
    </citation>
    <scope>NUCLEOTIDE SEQUENCE [LARGE SCALE GENOMIC DNA]</scope>
    <source>
        <strain evidence="18 19">LCR2-06</strain>
    </source>
</reference>
<evidence type="ECO:0000256" key="7">
    <source>
        <dbReference type="ARBA" id="ARBA00022801"/>
    </source>
</evidence>
<gene>
    <name evidence="18" type="ORF">J4709_01235</name>
</gene>
<evidence type="ECO:0000256" key="10">
    <source>
        <dbReference type="ARBA" id="ARBA00023204"/>
    </source>
</evidence>
<evidence type="ECO:0000256" key="11">
    <source>
        <dbReference type="ARBA" id="ARBA00023239"/>
    </source>
</evidence>
<name>A0ABS3RHL3_9ACTN</name>
<keyword evidence="8" id="KW-0862">Zinc</keyword>
<dbReference type="InterPro" id="IPR015886">
    <property type="entry name" value="H2TH_FPG"/>
</dbReference>
<protein>
    <submittedName>
        <fullName evidence="18">Fpg/Nei family DNA glycosylase</fullName>
    </submittedName>
</protein>
<evidence type="ECO:0000256" key="15">
    <source>
        <dbReference type="PROSITE-ProRule" id="PRU00391"/>
    </source>
</evidence>
<dbReference type="PROSITE" id="PS51068">
    <property type="entry name" value="FPG_CAT"/>
    <property type="match status" value="1"/>
</dbReference>
<evidence type="ECO:0000256" key="2">
    <source>
        <dbReference type="ARBA" id="ARBA00001947"/>
    </source>
</evidence>